<evidence type="ECO:0000313" key="1">
    <source>
        <dbReference type="EMBL" id="OWW22117.1"/>
    </source>
</evidence>
<dbReference type="Proteomes" id="UP000197535">
    <property type="component" value="Unassembled WGS sequence"/>
</dbReference>
<name>A0A254TIT0_9BURK</name>
<keyword evidence="2" id="KW-1185">Reference proteome</keyword>
<gene>
    <name evidence="1" type="ORF">AYR66_24095</name>
</gene>
<reference evidence="1 2" key="1">
    <citation type="submission" date="2016-02" db="EMBL/GenBank/DDBJ databases">
        <authorList>
            <person name="Wen L."/>
            <person name="He K."/>
            <person name="Yang H."/>
        </authorList>
    </citation>
    <scope>NUCLEOTIDE SEQUENCE [LARGE SCALE GENOMIC DNA]</scope>
    <source>
        <strain evidence="1 2">TSA40</strain>
    </source>
</reference>
<sequence length="62" mass="7560">MRADNALSHLYDRERCIAVLQDGSKREVWWSRDEWTFFYPGSQEPLRFEHIKEWRPASIDPH</sequence>
<proteinExistence type="predicted"/>
<evidence type="ECO:0008006" key="3">
    <source>
        <dbReference type="Google" id="ProtNLM"/>
    </source>
</evidence>
<dbReference type="RefSeq" id="WP_170942219.1">
    <property type="nucleotide sequence ID" value="NZ_LSTO01000001.1"/>
</dbReference>
<dbReference type="AlphaFoldDB" id="A0A254TIT0"/>
<dbReference type="EMBL" id="LSTO01000001">
    <property type="protein sequence ID" value="OWW22117.1"/>
    <property type="molecule type" value="Genomic_DNA"/>
</dbReference>
<organism evidence="1 2">
    <name type="scientific">Noviherbaspirillum denitrificans</name>
    <dbReference type="NCBI Taxonomy" id="1968433"/>
    <lineage>
        <taxon>Bacteria</taxon>
        <taxon>Pseudomonadati</taxon>
        <taxon>Pseudomonadota</taxon>
        <taxon>Betaproteobacteria</taxon>
        <taxon>Burkholderiales</taxon>
        <taxon>Oxalobacteraceae</taxon>
        <taxon>Noviherbaspirillum</taxon>
    </lineage>
</organism>
<protein>
    <recommendedName>
        <fullName evidence="3">DUF551 domain-containing protein</fullName>
    </recommendedName>
</protein>
<comment type="caution">
    <text evidence="1">The sequence shown here is derived from an EMBL/GenBank/DDBJ whole genome shotgun (WGS) entry which is preliminary data.</text>
</comment>
<evidence type="ECO:0000313" key="2">
    <source>
        <dbReference type="Proteomes" id="UP000197535"/>
    </source>
</evidence>
<accession>A0A254TIT0</accession>